<evidence type="ECO:0000313" key="3">
    <source>
        <dbReference type="Proteomes" id="UP000789508"/>
    </source>
</evidence>
<name>A0A9N8VG99_9GLOM</name>
<gene>
    <name evidence="2" type="ORF">ALEPTO_LOCUS896</name>
</gene>
<feature type="region of interest" description="Disordered" evidence="1">
    <location>
        <begin position="1"/>
        <end position="21"/>
    </location>
</feature>
<evidence type="ECO:0000256" key="1">
    <source>
        <dbReference type="SAM" id="MobiDB-lite"/>
    </source>
</evidence>
<dbReference type="Proteomes" id="UP000789508">
    <property type="component" value="Unassembled WGS sequence"/>
</dbReference>
<reference evidence="2" key="1">
    <citation type="submission" date="2021-06" db="EMBL/GenBank/DDBJ databases">
        <authorList>
            <person name="Kallberg Y."/>
            <person name="Tangrot J."/>
            <person name="Rosling A."/>
        </authorList>
    </citation>
    <scope>NUCLEOTIDE SEQUENCE</scope>
    <source>
        <strain evidence="2">FL130A</strain>
    </source>
</reference>
<evidence type="ECO:0000313" key="2">
    <source>
        <dbReference type="EMBL" id="CAG8449264.1"/>
    </source>
</evidence>
<dbReference type="EMBL" id="CAJVPS010000080">
    <property type="protein sequence ID" value="CAG8449264.1"/>
    <property type="molecule type" value="Genomic_DNA"/>
</dbReference>
<protein>
    <submittedName>
        <fullName evidence="2">10370_t:CDS:1</fullName>
    </submittedName>
</protein>
<dbReference type="OrthoDB" id="5364245at2759"/>
<dbReference type="AlphaFoldDB" id="A0A9N8VG99"/>
<keyword evidence="3" id="KW-1185">Reference proteome</keyword>
<comment type="caution">
    <text evidence="2">The sequence shown here is derived from an EMBL/GenBank/DDBJ whole genome shotgun (WGS) entry which is preliminary data.</text>
</comment>
<organism evidence="2 3">
    <name type="scientific">Ambispora leptoticha</name>
    <dbReference type="NCBI Taxonomy" id="144679"/>
    <lineage>
        <taxon>Eukaryota</taxon>
        <taxon>Fungi</taxon>
        <taxon>Fungi incertae sedis</taxon>
        <taxon>Mucoromycota</taxon>
        <taxon>Glomeromycotina</taxon>
        <taxon>Glomeromycetes</taxon>
        <taxon>Archaeosporales</taxon>
        <taxon>Ambisporaceae</taxon>
        <taxon>Ambispora</taxon>
    </lineage>
</organism>
<accession>A0A9N8VG99</accession>
<proteinExistence type="predicted"/>
<sequence>MASKVTDSSQGKDTKDIGDGSVTPILQELRNKAEELKQTQLNQIIAIHETLVKELFYVHNLNNSSDISTPEFLVPFQSWEKVDQEALQTFMQTHKLENLSLSSVIDTATSATTSTISTIVTANNSSTETTASTALATNSATTVVASTSKSPSIDINGIIN</sequence>